<keyword evidence="2" id="KW-1185">Reference proteome</keyword>
<accession>A0A4Y9KQD2</accession>
<evidence type="ECO:0000313" key="2">
    <source>
        <dbReference type="Proteomes" id="UP000298225"/>
    </source>
</evidence>
<proteinExistence type="predicted"/>
<name>A0A4Y9KQD2_9BRAD</name>
<dbReference type="Proteomes" id="UP000298225">
    <property type="component" value="Unassembled WGS sequence"/>
</dbReference>
<dbReference type="EMBL" id="SPQU01000130">
    <property type="protein sequence ID" value="TFV26477.1"/>
    <property type="molecule type" value="Genomic_DNA"/>
</dbReference>
<comment type="caution">
    <text evidence="1">The sequence shown here is derived from an EMBL/GenBank/DDBJ whole genome shotgun (WGS) entry which is preliminary data.</text>
</comment>
<reference evidence="1 2" key="1">
    <citation type="submission" date="2019-03" db="EMBL/GenBank/DDBJ databases">
        <title>Bradyrhizobium strains diversity isolated from Chamaecrista fasciculata.</title>
        <authorList>
            <person name="Urquiaga M.C.O."/>
            <person name="Hungria M."/>
            <person name="Delamuta J.R.M."/>
        </authorList>
    </citation>
    <scope>NUCLEOTIDE SEQUENCE [LARGE SCALE GENOMIC DNA]</scope>
    <source>
        <strain evidence="1 2">CNPSo 3424</strain>
    </source>
</reference>
<feature type="non-terminal residue" evidence="1">
    <location>
        <position position="1"/>
    </location>
</feature>
<dbReference type="AlphaFoldDB" id="A0A4Y9KQD2"/>
<protein>
    <submittedName>
        <fullName evidence="1">Antitermination protein</fullName>
    </submittedName>
</protein>
<sequence>WYSKPGERGITCSGRQKIKGKSIPLI</sequence>
<organism evidence="1 2">
    <name type="scientific">Bradyrhizobium frederickii</name>
    <dbReference type="NCBI Taxonomy" id="2560054"/>
    <lineage>
        <taxon>Bacteria</taxon>
        <taxon>Pseudomonadati</taxon>
        <taxon>Pseudomonadota</taxon>
        <taxon>Alphaproteobacteria</taxon>
        <taxon>Hyphomicrobiales</taxon>
        <taxon>Nitrobacteraceae</taxon>
        <taxon>Bradyrhizobium</taxon>
    </lineage>
</organism>
<gene>
    <name evidence="1" type="ORF">E4K66_40285</name>
</gene>
<evidence type="ECO:0000313" key="1">
    <source>
        <dbReference type="EMBL" id="TFV26477.1"/>
    </source>
</evidence>